<dbReference type="AlphaFoldDB" id="A0A1I7X7A6"/>
<organism evidence="1 2">
    <name type="scientific">Heterorhabditis bacteriophora</name>
    <name type="common">Entomopathogenic nematode worm</name>
    <dbReference type="NCBI Taxonomy" id="37862"/>
    <lineage>
        <taxon>Eukaryota</taxon>
        <taxon>Metazoa</taxon>
        <taxon>Ecdysozoa</taxon>
        <taxon>Nematoda</taxon>
        <taxon>Chromadorea</taxon>
        <taxon>Rhabditida</taxon>
        <taxon>Rhabditina</taxon>
        <taxon>Rhabditomorpha</taxon>
        <taxon>Strongyloidea</taxon>
        <taxon>Heterorhabditidae</taxon>
        <taxon>Heterorhabditis</taxon>
    </lineage>
</organism>
<proteinExistence type="predicted"/>
<name>A0A1I7X7A6_HETBA</name>
<dbReference type="WBParaSite" id="Hba_13364">
    <property type="protein sequence ID" value="Hba_13364"/>
    <property type="gene ID" value="Hba_13364"/>
</dbReference>
<sequence length="167" mass="18981">MVEPGGARRHQMTLESGEHSLQLYADDHNVGEFHAIERTRKGCNTAPLAVPRGDGSMREVDEIRSFVYRKLQYIWLETDQDGQRDGHWVTPSEMDSQVPIALFHNIISSGTGFGDEEVALADDGHESRFSFDKHSKHVLYCGTQVLQTRYYHGQKVKVCIFFVISLL</sequence>
<keyword evidence="1" id="KW-1185">Reference proteome</keyword>
<dbReference type="Proteomes" id="UP000095283">
    <property type="component" value="Unplaced"/>
</dbReference>
<reference evidence="2" key="1">
    <citation type="submission" date="2016-11" db="UniProtKB">
        <authorList>
            <consortium name="WormBaseParasite"/>
        </authorList>
    </citation>
    <scope>IDENTIFICATION</scope>
</reference>
<protein>
    <submittedName>
        <fullName evidence="2">DUF569 domain-containing protein</fullName>
    </submittedName>
</protein>
<evidence type="ECO:0000313" key="1">
    <source>
        <dbReference type="Proteomes" id="UP000095283"/>
    </source>
</evidence>
<evidence type="ECO:0000313" key="2">
    <source>
        <dbReference type="WBParaSite" id="Hba_13364"/>
    </source>
</evidence>
<accession>A0A1I7X7A6</accession>